<evidence type="ECO:0000256" key="4">
    <source>
        <dbReference type="ARBA" id="ARBA00022603"/>
    </source>
</evidence>
<dbReference type="AlphaFoldDB" id="A1KBE4"/>
<evidence type="ECO:0000256" key="6">
    <source>
        <dbReference type="ARBA" id="ARBA00022691"/>
    </source>
</evidence>
<dbReference type="InterPro" id="IPR006364">
    <property type="entry name" value="CobI/CbiL/CobIJ_dom"/>
</dbReference>
<dbReference type="eggNOG" id="COG2243">
    <property type="taxonomic scope" value="Bacteria"/>
</dbReference>
<dbReference type="GO" id="GO:0032259">
    <property type="term" value="P:methylation"/>
    <property type="evidence" value="ECO:0007669"/>
    <property type="project" value="UniProtKB-KW"/>
</dbReference>
<organism evidence="9 10">
    <name type="scientific">Azoarcus sp. (strain BH72)</name>
    <dbReference type="NCBI Taxonomy" id="418699"/>
    <lineage>
        <taxon>Bacteria</taxon>
        <taxon>Pseudomonadati</taxon>
        <taxon>Pseudomonadota</taxon>
        <taxon>Betaproteobacteria</taxon>
        <taxon>Rhodocyclales</taxon>
        <taxon>Zoogloeaceae</taxon>
        <taxon>Azoarcus</taxon>
    </lineage>
</organism>
<dbReference type="InterPro" id="IPR014777">
    <property type="entry name" value="4pyrrole_Mease_sub1"/>
</dbReference>
<keyword evidence="10" id="KW-1185">Reference proteome</keyword>
<dbReference type="GO" id="GO:0009236">
    <property type="term" value="P:cobalamin biosynthetic process"/>
    <property type="evidence" value="ECO:0007669"/>
    <property type="project" value="UniProtKB-UniPathway"/>
</dbReference>
<dbReference type="Proteomes" id="UP000002588">
    <property type="component" value="Chromosome"/>
</dbReference>
<accession>A1KBE4</accession>
<dbReference type="KEGG" id="azo:azo3534"/>
<dbReference type="UniPathway" id="UPA00148"/>
<keyword evidence="3" id="KW-0169">Cobalamin biosynthesis</keyword>
<sequence>MKIDPATGQAPDVPPGPATSADAAHPTGSAKDRRSTHSAPTAVGNAARDIPDGPHRPGSTFGRLIGVSLGPGDPDLITRRGWTALQSGARWTYPVKKAESGSYALDIVRRGGLAVPGDAEALVFPMTRDALALARAWARAAARTVALLAEGRDVVFLVEGDASTFSTFGHLARTVRELAPTVDVETIPGISSFAAASARVQRPLAEEDDTFAVIPAAYGIDVIARLLPDFDTLILLKVKPLLDDLIDLLAARGLLGQACFVEKVGSPEERVVHDVAGLRGEKVNYLSLLLVRNPGRIRGELQRGCRKKVVAVVEEPG</sequence>
<reference evidence="9 10" key="1">
    <citation type="journal article" date="2006" name="Nat. Biotechnol.">
        <title>Complete genome of the mutualistic, N2-fixing grass endophyte Azoarcus sp. strain BH72.</title>
        <authorList>
            <person name="Krause A."/>
            <person name="Ramakumar A."/>
            <person name="Bartels D."/>
            <person name="Battistoni F."/>
            <person name="Bekel T."/>
            <person name="Boch J."/>
            <person name="Boehm M."/>
            <person name="Friedrich F."/>
            <person name="Hurek T."/>
            <person name="Krause L."/>
            <person name="Linke B."/>
            <person name="McHardy A.C."/>
            <person name="Sarkar A."/>
            <person name="Schneiker S."/>
            <person name="Syed A.A."/>
            <person name="Thauer R."/>
            <person name="Vorhoelter F.-J."/>
            <person name="Weidner S."/>
            <person name="Puehler A."/>
            <person name="Reinhold-Hurek B."/>
            <person name="Kaiser O."/>
            <person name="Goesmann A."/>
        </authorList>
    </citation>
    <scope>NUCLEOTIDE SEQUENCE [LARGE SCALE GENOMIC DNA]</scope>
    <source>
        <strain evidence="9 10">BH72</strain>
    </source>
</reference>
<dbReference type="RefSeq" id="WP_011767256.1">
    <property type="nucleotide sequence ID" value="NC_008702.1"/>
</dbReference>
<dbReference type="InterPro" id="IPR000878">
    <property type="entry name" value="4pyrrol_Mease"/>
</dbReference>
<evidence type="ECO:0000256" key="7">
    <source>
        <dbReference type="SAM" id="MobiDB-lite"/>
    </source>
</evidence>
<dbReference type="SUPFAM" id="SSF53790">
    <property type="entry name" value="Tetrapyrrole methylase"/>
    <property type="match status" value="1"/>
</dbReference>
<dbReference type="PANTHER" id="PTHR43467:SF2">
    <property type="entry name" value="COBALT-PRECORRIN-2 C(20)-METHYLTRANSFERASE"/>
    <property type="match status" value="1"/>
</dbReference>
<dbReference type="InterPro" id="IPR012382">
    <property type="entry name" value="CobI/CbiL"/>
</dbReference>
<dbReference type="Gene3D" id="3.30.950.10">
    <property type="entry name" value="Methyltransferase, Cobalt-precorrin-4 Transmethylase, Domain 2"/>
    <property type="match status" value="1"/>
</dbReference>
<evidence type="ECO:0000256" key="3">
    <source>
        <dbReference type="ARBA" id="ARBA00022573"/>
    </source>
</evidence>
<evidence type="ECO:0000259" key="8">
    <source>
        <dbReference type="Pfam" id="PF00590"/>
    </source>
</evidence>
<dbReference type="Pfam" id="PF00590">
    <property type="entry name" value="TP_methylase"/>
    <property type="match status" value="1"/>
</dbReference>
<dbReference type="HOGENOM" id="CLU_076014_2_1_4"/>
<evidence type="ECO:0000313" key="10">
    <source>
        <dbReference type="Proteomes" id="UP000002588"/>
    </source>
</evidence>
<dbReference type="GO" id="GO:0030788">
    <property type="term" value="F:precorrin-2 C20-methyltransferase activity"/>
    <property type="evidence" value="ECO:0007669"/>
    <property type="project" value="UniProtKB-EC"/>
</dbReference>
<dbReference type="EMBL" id="AM406670">
    <property type="protein sequence ID" value="CAL96150.1"/>
    <property type="molecule type" value="Genomic_DNA"/>
</dbReference>
<dbReference type="CDD" id="cd11645">
    <property type="entry name" value="Precorrin_2_C20_MT"/>
    <property type="match status" value="1"/>
</dbReference>
<evidence type="ECO:0000313" key="9">
    <source>
        <dbReference type="EMBL" id="CAL96150.1"/>
    </source>
</evidence>
<dbReference type="Gene3D" id="3.40.1010.10">
    <property type="entry name" value="Cobalt-precorrin-4 Transmethylase, Domain 1"/>
    <property type="match status" value="1"/>
</dbReference>
<proteinExistence type="inferred from homology"/>
<name>A1KBE4_AZOSB</name>
<evidence type="ECO:0000256" key="1">
    <source>
        <dbReference type="ARBA" id="ARBA00004953"/>
    </source>
</evidence>
<keyword evidence="6" id="KW-0949">S-adenosyl-L-methionine</keyword>
<dbReference type="EC" id="2.1.1.130" evidence="9"/>
<dbReference type="InterPro" id="IPR014776">
    <property type="entry name" value="4pyrrole_Mease_sub2"/>
</dbReference>
<comment type="similarity">
    <text evidence="2">Belongs to the precorrin methyltransferase family.</text>
</comment>
<dbReference type="PANTHER" id="PTHR43467">
    <property type="entry name" value="COBALT-PRECORRIN-2 C(20)-METHYLTRANSFERASE"/>
    <property type="match status" value="1"/>
</dbReference>
<dbReference type="STRING" id="62928.azo3534"/>
<dbReference type="InterPro" id="IPR035996">
    <property type="entry name" value="4pyrrol_Methylase_sf"/>
</dbReference>
<dbReference type="NCBIfam" id="TIGR01467">
    <property type="entry name" value="cobI_cbiL"/>
    <property type="match status" value="1"/>
</dbReference>
<evidence type="ECO:0000256" key="5">
    <source>
        <dbReference type="ARBA" id="ARBA00022679"/>
    </source>
</evidence>
<evidence type="ECO:0000256" key="2">
    <source>
        <dbReference type="ARBA" id="ARBA00005879"/>
    </source>
</evidence>
<gene>
    <name evidence="9" type="primary">cbiL</name>
    <name evidence="9" type="ordered locus">azo3534</name>
</gene>
<keyword evidence="5 9" id="KW-0808">Transferase</keyword>
<feature type="region of interest" description="Disordered" evidence="7">
    <location>
        <begin position="1"/>
        <end position="65"/>
    </location>
</feature>
<comment type="pathway">
    <text evidence="1">Cofactor biosynthesis; adenosylcobalamin biosynthesis.</text>
</comment>
<protein>
    <submittedName>
        <fullName evidence="9">Precorrin-2 C20-methyltransferase</fullName>
        <ecNumber evidence="9">2.1.1.130</ecNumber>
    </submittedName>
</protein>
<keyword evidence="4 9" id="KW-0489">Methyltransferase</keyword>
<feature type="domain" description="Tetrapyrrole methylase" evidence="8">
    <location>
        <begin position="63"/>
        <end position="274"/>
    </location>
</feature>